<dbReference type="Proteomes" id="UP000288805">
    <property type="component" value="Unassembled WGS sequence"/>
</dbReference>
<evidence type="ECO:0000313" key="2">
    <source>
        <dbReference type="EMBL" id="RVW86983.1"/>
    </source>
</evidence>
<sequence>MKGRIDQKRQDGATKKTILKSSKSSRELKKLEWTISYKKAKMGSSGVFLEGLLDQGGLNNQAQSRFDRFLGTKNWDSFFNGDVQGILPKPVSNHFPVLLEGGGLKMGPSPFRFENMCFILDAKLRALTNILKIWNQEEFGLIETKKGEALRQVEYWDEKEKYSALNLEECEARKEARESYKSWVLREEISWRQKSRELWLKEGTIIPDFFIGWRMFTIEETGCPS</sequence>
<name>A0A438HR99_VITVI</name>
<proteinExistence type="predicted"/>
<feature type="region of interest" description="Disordered" evidence="1">
    <location>
        <begin position="1"/>
        <end position="21"/>
    </location>
</feature>
<feature type="compositionally biased region" description="Basic and acidic residues" evidence="1">
    <location>
        <begin position="1"/>
        <end position="14"/>
    </location>
</feature>
<gene>
    <name evidence="2" type="ORF">CK203_043514</name>
</gene>
<evidence type="ECO:0000313" key="3">
    <source>
        <dbReference type="Proteomes" id="UP000288805"/>
    </source>
</evidence>
<dbReference type="EMBL" id="QGNW01000188">
    <property type="protein sequence ID" value="RVW86983.1"/>
    <property type="molecule type" value="Genomic_DNA"/>
</dbReference>
<accession>A0A438HR99</accession>
<protein>
    <submittedName>
        <fullName evidence="2">Uncharacterized protein</fullName>
    </submittedName>
</protein>
<evidence type="ECO:0000256" key="1">
    <source>
        <dbReference type="SAM" id="MobiDB-lite"/>
    </source>
</evidence>
<organism evidence="2 3">
    <name type="scientific">Vitis vinifera</name>
    <name type="common">Grape</name>
    <dbReference type="NCBI Taxonomy" id="29760"/>
    <lineage>
        <taxon>Eukaryota</taxon>
        <taxon>Viridiplantae</taxon>
        <taxon>Streptophyta</taxon>
        <taxon>Embryophyta</taxon>
        <taxon>Tracheophyta</taxon>
        <taxon>Spermatophyta</taxon>
        <taxon>Magnoliopsida</taxon>
        <taxon>eudicotyledons</taxon>
        <taxon>Gunneridae</taxon>
        <taxon>Pentapetalae</taxon>
        <taxon>rosids</taxon>
        <taxon>Vitales</taxon>
        <taxon>Vitaceae</taxon>
        <taxon>Viteae</taxon>
        <taxon>Vitis</taxon>
    </lineage>
</organism>
<reference evidence="2 3" key="1">
    <citation type="journal article" date="2018" name="PLoS Genet.">
        <title>Population sequencing reveals clonal diversity and ancestral inbreeding in the grapevine cultivar Chardonnay.</title>
        <authorList>
            <person name="Roach M.J."/>
            <person name="Johnson D.L."/>
            <person name="Bohlmann J."/>
            <person name="van Vuuren H.J."/>
            <person name="Jones S.J."/>
            <person name="Pretorius I.S."/>
            <person name="Schmidt S.A."/>
            <person name="Borneman A.R."/>
        </authorList>
    </citation>
    <scope>NUCLEOTIDE SEQUENCE [LARGE SCALE GENOMIC DNA]</scope>
    <source>
        <strain evidence="3">cv. Chardonnay</strain>
        <tissue evidence="2">Leaf</tissue>
    </source>
</reference>
<dbReference type="AlphaFoldDB" id="A0A438HR99"/>
<comment type="caution">
    <text evidence="2">The sequence shown here is derived from an EMBL/GenBank/DDBJ whole genome shotgun (WGS) entry which is preliminary data.</text>
</comment>